<dbReference type="EMBL" id="JBJQOH010000001">
    <property type="protein sequence ID" value="KAL3699678.1"/>
    <property type="molecule type" value="Genomic_DNA"/>
</dbReference>
<gene>
    <name evidence="2" type="ORF">R1sor_017700</name>
</gene>
<feature type="region of interest" description="Disordered" evidence="1">
    <location>
        <begin position="1"/>
        <end position="27"/>
    </location>
</feature>
<proteinExistence type="predicted"/>
<comment type="caution">
    <text evidence="2">The sequence shown here is derived from an EMBL/GenBank/DDBJ whole genome shotgun (WGS) entry which is preliminary data.</text>
</comment>
<keyword evidence="3" id="KW-1185">Reference proteome</keyword>
<sequence length="109" mass="12429">MAKVMEKACETSEGRTAAKTEDERELSDIHSSMTMRLNVVRVRRQALEAAEMKLIGLLMESQKKLGEIGRLRADVDYDNTVPLATLLFALHVEVHDEEARWSTQYPCHK</sequence>
<accession>A0ABD3I7N3</accession>
<reference evidence="2 3" key="1">
    <citation type="submission" date="2024-09" db="EMBL/GenBank/DDBJ databases">
        <title>Chromosome-scale assembly of Riccia sorocarpa.</title>
        <authorList>
            <person name="Paukszto L."/>
        </authorList>
    </citation>
    <scope>NUCLEOTIDE SEQUENCE [LARGE SCALE GENOMIC DNA]</scope>
    <source>
        <strain evidence="2">LP-2024</strain>
        <tissue evidence="2">Aerial parts of the thallus</tissue>
    </source>
</reference>
<name>A0ABD3I7N3_9MARC</name>
<dbReference type="AlphaFoldDB" id="A0ABD3I7N3"/>
<organism evidence="2 3">
    <name type="scientific">Riccia sorocarpa</name>
    <dbReference type="NCBI Taxonomy" id="122646"/>
    <lineage>
        <taxon>Eukaryota</taxon>
        <taxon>Viridiplantae</taxon>
        <taxon>Streptophyta</taxon>
        <taxon>Embryophyta</taxon>
        <taxon>Marchantiophyta</taxon>
        <taxon>Marchantiopsida</taxon>
        <taxon>Marchantiidae</taxon>
        <taxon>Marchantiales</taxon>
        <taxon>Ricciaceae</taxon>
        <taxon>Riccia</taxon>
    </lineage>
</organism>
<evidence type="ECO:0000256" key="1">
    <source>
        <dbReference type="SAM" id="MobiDB-lite"/>
    </source>
</evidence>
<protein>
    <submittedName>
        <fullName evidence="2">Uncharacterized protein</fullName>
    </submittedName>
</protein>
<evidence type="ECO:0000313" key="2">
    <source>
        <dbReference type="EMBL" id="KAL3699678.1"/>
    </source>
</evidence>
<dbReference type="Proteomes" id="UP001633002">
    <property type="component" value="Unassembled WGS sequence"/>
</dbReference>
<evidence type="ECO:0000313" key="3">
    <source>
        <dbReference type="Proteomes" id="UP001633002"/>
    </source>
</evidence>